<dbReference type="OrthoDB" id="25149at2759"/>
<comment type="subcellular location">
    <subcellularLocation>
        <location evidence="1">Cytoplasm</location>
        <location evidence="1">Cytosol</location>
    </subcellularLocation>
</comment>
<evidence type="ECO:0000313" key="10">
    <source>
        <dbReference type="Proteomes" id="UP000623129"/>
    </source>
</evidence>
<gene>
    <name evidence="9" type="ORF">FCM35_KLT09533</name>
</gene>
<accession>A0A833RG67</accession>
<keyword evidence="4" id="KW-0547">Nucleotide-binding</keyword>
<evidence type="ECO:0000256" key="7">
    <source>
        <dbReference type="ARBA" id="ARBA00025120"/>
    </source>
</evidence>
<evidence type="ECO:0000256" key="5">
    <source>
        <dbReference type="ARBA" id="ARBA00022777"/>
    </source>
</evidence>
<dbReference type="GO" id="GO:0016301">
    <property type="term" value="F:kinase activity"/>
    <property type="evidence" value="ECO:0007669"/>
    <property type="project" value="UniProtKB-KW"/>
</dbReference>
<dbReference type="PANTHER" id="PTHR13622">
    <property type="entry name" value="THIAMIN PYROPHOSPHOKINASE"/>
    <property type="match status" value="1"/>
</dbReference>
<feature type="domain" description="Thiamin pyrophosphokinase catalytic" evidence="8">
    <location>
        <begin position="38"/>
        <end position="126"/>
    </location>
</feature>
<dbReference type="GO" id="GO:0004788">
    <property type="term" value="F:thiamine diphosphokinase activity"/>
    <property type="evidence" value="ECO:0007669"/>
    <property type="project" value="UniProtKB-EC"/>
</dbReference>
<evidence type="ECO:0000256" key="1">
    <source>
        <dbReference type="ARBA" id="ARBA00004514"/>
    </source>
</evidence>
<dbReference type="GO" id="GO:0005829">
    <property type="term" value="C:cytosol"/>
    <property type="evidence" value="ECO:0007669"/>
    <property type="project" value="UniProtKB-SubCell"/>
</dbReference>
<dbReference type="PANTHER" id="PTHR13622:SF8">
    <property type="entry name" value="THIAMIN PYROPHOSPHOKINASE 1"/>
    <property type="match status" value="1"/>
</dbReference>
<dbReference type="Proteomes" id="UP000623129">
    <property type="component" value="Unassembled WGS sequence"/>
</dbReference>
<dbReference type="EMBL" id="SWLB01000002">
    <property type="protein sequence ID" value="KAF3340689.1"/>
    <property type="molecule type" value="Genomic_DNA"/>
</dbReference>
<comment type="caution">
    <text evidence="9">The sequence shown here is derived from an EMBL/GenBank/DDBJ whole genome shotgun (WGS) entry which is preliminary data.</text>
</comment>
<reference evidence="9" key="1">
    <citation type="submission" date="2020-01" db="EMBL/GenBank/DDBJ databases">
        <title>Genome sequence of Kobresia littledalei, the first chromosome-level genome in the family Cyperaceae.</title>
        <authorList>
            <person name="Qu G."/>
        </authorList>
    </citation>
    <scope>NUCLEOTIDE SEQUENCE</scope>
    <source>
        <strain evidence="9">C.B.Clarke</strain>
        <tissue evidence="9">Leaf</tissue>
    </source>
</reference>
<keyword evidence="3" id="KW-0808">Transferase</keyword>
<organism evidence="9 10">
    <name type="scientific">Carex littledalei</name>
    <dbReference type="NCBI Taxonomy" id="544730"/>
    <lineage>
        <taxon>Eukaryota</taxon>
        <taxon>Viridiplantae</taxon>
        <taxon>Streptophyta</taxon>
        <taxon>Embryophyta</taxon>
        <taxon>Tracheophyta</taxon>
        <taxon>Spermatophyta</taxon>
        <taxon>Magnoliopsida</taxon>
        <taxon>Liliopsida</taxon>
        <taxon>Poales</taxon>
        <taxon>Cyperaceae</taxon>
        <taxon>Cyperoideae</taxon>
        <taxon>Cariceae</taxon>
        <taxon>Carex</taxon>
        <taxon>Carex subgen. Euthyceras</taxon>
    </lineage>
</organism>
<protein>
    <recommendedName>
        <fullName evidence="2">thiamine diphosphokinase</fullName>
        <ecNumber evidence="2">2.7.6.2</ecNumber>
    </recommendedName>
</protein>
<dbReference type="Gene3D" id="3.40.50.10240">
    <property type="entry name" value="Thiamin pyrophosphokinase, catalytic domain"/>
    <property type="match status" value="1"/>
</dbReference>
<dbReference type="AlphaFoldDB" id="A0A833RG67"/>
<dbReference type="NCBIfam" id="TIGR01378">
    <property type="entry name" value="thi_PPkinase"/>
    <property type="match status" value="1"/>
</dbReference>
<dbReference type="EC" id="2.7.6.2" evidence="2"/>
<dbReference type="GO" id="GO:0006772">
    <property type="term" value="P:thiamine metabolic process"/>
    <property type="evidence" value="ECO:0007669"/>
    <property type="project" value="InterPro"/>
</dbReference>
<dbReference type="InterPro" id="IPR036759">
    <property type="entry name" value="TPK_catalytic_sf"/>
</dbReference>
<dbReference type="Pfam" id="PF04263">
    <property type="entry name" value="TPK_catalytic"/>
    <property type="match status" value="1"/>
</dbReference>
<proteinExistence type="predicted"/>
<evidence type="ECO:0000256" key="2">
    <source>
        <dbReference type="ARBA" id="ARBA00013245"/>
    </source>
</evidence>
<evidence type="ECO:0000256" key="3">
    <source>
        <dbReference type="ARBA" id="ARBA00022679"/>
    </source>
</evidence>
<keyword evidence="6" id="KW-0067">ATP-binding</keyword>
<evidence type="ECO:0000259" key="8">
    <source>
        <dbReference type="Pfam" id="PF04263"/>
    </source>
</evidence>
<evidence type="ECO:0000256" key="6">
    <source>
        <dbReference type="ARBA" id="ARBA00022840"/>
    </source>
</evidence>
<evidence type="ECO:0000313" key="9">
    <source>
        <dbReference type="EMBL" id="KAF3340689.1"/>
    </source>
</evidence>
<sequence>MEVMSHASTFLLPQQPDVSALTYSLIVLNQPLPRFAPLLWNRAQLRVCADGGANRVYDNIPEMFPDQDPSEVRLRYTPDVISGDLDSIKDDIKAFYLNLGVKVVDESHDQDTTDLHKCVAYVNNSTPVEDKSKATQQWDLVG</sequence>
<comment type="function">
    <text evidence="7">Catalyzes the phosphorylation of thiamine to thiamine pyrophosphate (TPP). TPP is an active cofactor for enzymes involved in glycolysis and energy production. Plant leaves require high levels of TPP for photosynthesis and carbohydrate metabolism.</text>
</comment>
<evidence type="ECO:0000256" key="4">
    <source>
        <dbReference type="ARBA" id="ARBA00022741"/>
    </source>
</evidence>
<keyword evidence="5 9" id="KW-0418">Kinase</keyword>
<dbReference type="InterPro" id="IPR006282">
    <property type="entry name" value="Thi_PPkinase"/>
</dbReference>
<dbReference type="InterPro" id="IPR007371">
    <property type="entry name" value="TPK_catalytic"/>
</dbReference>
<dbReference type="GO" id="GO:0009229">
    <property type="term" value="P:thiamine diphosphate biosynthetic process"/>
    <property type="evidence" value="ECO:0007669"/>
    <property type="project" value="InterPro"/>
</dbReference>
<keyword evidence="10" id="KW-1185">Reference proteome</keyword>
<dbReference type="GO" id="GO:0005524">
    <property type="term" value="F:ATP binding"/>
    <property type="evidence" value="ECO:0007669"/>
    <property type="project" value="UniProtKB-KW"/>
</dbReference>
<name>A0A833RG67_9POAL</name>
<dbReference type="SUPFAM" id="SSF63999">
    <property type="entry name" value="Thiamin pyrophosphokinase, catalytic domain"/>
    <property type="match status" value="1"/>
</dbReference>